<protein>
    <submittedName>
        <fullName evidence="4">HUN domain-containing protein</fullName>
    </submittedName>
</protein>
<dbReference type="Proteomes" id="UP000035680">
    <property type="component" value="Unassembled WGS sequence"/>
</dbReference>
<feature type="compositionally biased region" description="Low complexity" evidence="1">
    <location>
        <begin position="608"/>
        <end position="641"/>
    </location>
</feature>
<dbReference type="WBParaSite" id="SVE_1836700.2">
    <property type="protein sequence ID" value="SVE_1836700.2"/>
    <property type="gene ID" value="SVE_1836700"/>
</dbReference>
<sequence length="727" mass="81162">MPHSVTILGGNEDKPFESYIVNVDLFLSTNHSYVDIDMNKIREENNLNDIENNCDGIASEAMRISKLLELKYQKKSKIKGIHLSKADLKKKDYGYVPEDDFIDDEEDFDELIPFHLDTALGGCYINEGPSELKAVIEIDAEEAMLEEDYSDEDKSDDELVTLDKQSITDKPVSESSADEVHIEEEESSSIKKRRAPTPSSDVVKKTKYTGSEIVSTENTTQATTKTTPPNTNMNHHLMENLNNLLLLVKERADPSKKFRVNDEIMSLFDEIIKSCEKENFKNRDINKMYQYVAEQMNIHSNSLKEKLKAFRTNGTIGNQALSNGNSDTHDTPKATNNGTQDKVRTEQQPKATVGQDTLSSSSRLEPADNLISHIKSLVSDEIEKKVRAEVNASIKASDNKRDNLIWSSVLNNYMQQFLKLFIESIANEPSITSGMVVDTFKRAINDILYPYFSECGNSQLDFQNKIKSHIETFHSEINNIVNKKQQNGIANSSGKQSPATNLPKQQKKDQAKAVATEQTAASNTKSSKVLIDKNKLADFERQIKTLIVSGNLSQLDIAEAMLNDNNLQDYIPKETILGLRSLLQARKQTSKQNISGGKNVTSVPQKTSSIQANSNASANGTTKNSTRVSNNTNNVSASSNKQSSLNMTQNAISQTLKQAVNQQLLQQQQSVISSIVTLLSQNQNRIPQNLMQLRNSGLTEAQISAFMSGPNQQFFAELVKQATRNRQ</sequence>
<organism evidence="3 4">
    <name type="scientific">Strongyloides venezuelensis</name>
    <name type="common">Threadworm</name>
    <dbReference type="NCBI Taxonomy" id="75913"/>
    <lineage>
        <taxon>Eukaryota</taxon>
        <taxon>Metazoa</taxon>
        <taxon>Ecdysozoa</taxon>
        <taxon>Nematoda</taxon>
        <taxon>Chromadorea</taxon>
        <taxon>Rhabditida</taxon>
        <taxon>Tylenchina</taxon>
        <taxon>Panagrolaimomorpha</taxon>
        <taxon>Strongyloidoidea</taxon>
        <taxon>Strongyloididae</taxon>
        <taxon>Strongyloides</taxon>
    </lineage>
</organism>
<evidence type="ECO:0000313" key="4">
    <source>
        <dbReference type="WBParaSite" id="SVE_1836700.2"/>
    </source>
</evidence>
<dbReference type="InterPro" id="IPR014840">
    <property type="entry name" value="HRD"/>
</dbReference>
<dbReference type="Pfam" id="PF08729">
    <property type="entry name" value="HUN"/>
    <property type="match status" value="1"/>
</dbReference>
<feature type="compositionally biased region" description="Polar residues" evidence="1">
    <location>
        <begin position="348"/>
        <end position="362"/>
    </location>
</feature>
<dbReference type="AlphaFoldDB" id="A0A0K0G0Y1"/>
<feature type="compositionally biased region" description="Polar residues" evidence="1">
    <location>
        <begin position="316"/>
        <end position="326"/>
    </location>
</feature>
<feature type="region of interest" description="Disordered" evidence="1">
    <location>
        <begin position="590"/>
        <end position="643"/>
    </location>
</feature>
<dbReference type="STRING" id="75913.A0A0K0G0Y1"/>
<reference evidence="3" key="1">
    <citation type="submission" date="2014-07" db="EMBL/GenBank/DDBJ databases">
        <authorList>
            <person name="Martin A.A"/>
            <person name="De Silva N."/>
        </authorList>
    </citation>
    <scope>NUCLEOTIDE SEQUENCE</scope>
</reference>
<evidence type="ECO:0000259" key="2">
    <source>
        <dbReference type="Pfam" id="PF08729"/>
    </source>
</evidence>
<evidence type="ECO:0000256" key="1">
    <source>
        <dbReference type="SAM" id="MobiDB-lite"/>
    </source>
</evidence>
<proteinExistence type="predicted"/>
<accession>A0A0K0G0Y1</accession>
<evidence type="ECO:0000313" key="3">
    <source>
        <dbReference type="Proteomes" id="UP000035680"/>
    </source>
</evidence>
<keyword evidence="3" id="KW-1185">Reference proteome</keyword>
<name>A0A0K0G0Y1_STRVS</name>
<reference evidence="4" key="2">
    <citation type="submission" date="2015-08" db="UniProtKB">
        <authorList>
            <consortium name="WormBaseParasite"/>
        </authorList>
    </citation>
    <scope>IDENTIFICATION</scope>
</reference>
<feature type="region of interest" description="Disordered" evidence="1">
    <location>
        <begin position="316"/>
        <end position="362"/>
    </location>
</feature>
<feature type="domain" description="Hpc2-related" evidence="2">
    <location>
        <begin position="85"/>
        <end position="129"/>
    </location>
</feature>
<feature type="compositionally biased region" description="Polar residues" evidence="1">
    <location>
        <begin position="590"/>
        <end position="607"/>
    </location>
</feature>
<feature type="region of interest" description="Disordered" evidence="1">
    <location>
        <begin position="487"/>
        <end position="510"/>
    </location>
</feature>
<feature type="region of interest" description="Disordered" evidence="1">
    <location>
        <begin position="162"/>
        <end position="203"/>
    </location>
</feature>
<feature type="compositionally biased region" description="Polar residues" evidence="1">
    <location>
        <begin position="487"/>
        <end position="503"/>
    </location>
</feature>